<evidence type="ECO:0000256" key="10">
    <source>
        <dbReference type="SAM" id="MobiDB-lite"/>
    </source>
</evidence>
<evidence type="ECO:0000256" key="9">
    <source>
        <dbReference type="ARBA" id="ARBA00023157"/>
    </source>
</evidence>
<dbReference type="PANTHER" id="PTHR45927:SF7">
    <property type="entry name" value="LYSM-DOMAIN RECEPTOR-LIKE KINASE"/>
    <property type="match status" value="1"/>
</dbReference>
<dbReference type="InterPro" id="IPR008271">
    <property type="entry name" value="Ser/Thr_kinase_AS"/>
</dbReference>
<dbReference type="EMBL" id="CAWUPB010001173">
    <property type="protein sequence ID" value="CAK7347662.1"/>
    <property type="molecule type" value="Genomic_DNA"/>
</dbReference>
<dbReference type="InterPro" id="IPR000719">
    <property type="entry name" value="Prot_kinase_dom"/>
</dbReference>
<keyword evidence="2" id="KW-1003">Cell membrane</keyword>
<keyword evidence="4 12" id="KW-0732">Signal</keyword>
<comment type="subcellular location">
    <subcellularLocation>
        <location evidence="1">Cell membrane</location>
        <topology evidence="1">Single-pass membrane protein</topology>
    </subcellularLocation>
</comment>
<reference evidence="15 16" key="1">
    <citation type="submission" date="2024-01" db="EMBL/GenBank/DDBJ databases">
        <authorList>
            <person name="Waweru B."/>
        </authorList>
    </citation>
    <scope>NUCLEOTIDE SEQUENCE [LARGE SCALE GENOMIC DNA]</scope>
</reference>
<dbReference type="InterPro" id="IPR056563">
    <property type="entry name" value="LysM3_LYK4_5"/>
</dbReference>
<evidence type="ECO:0000256" key="3">
    <source>
        <dbReference type="ARBA" id="ARBA00022692"/>
    </source>
</evidence>
<gene>
    <name evidence="15" type="ORF">DCAF_LOCUS20350</name>
</gene>
<dbReference type="InterPro" id="IPR011009">
    <property type="entry name" value="Kinase-like_dom_sf"/>
</dbReference>
<dbReference type="Pfam" id="PF00069">
    <property type="entry name" value="Pkinase"/>
    <property type="match status" value="1"/>
</dbReference>
<evidence type="ECO:0000256" key="5">
    <source>
        <dbReference type="ARBA" id="ARBA00022741"/>
    </source>
</evidence>
<dbReference type="Gene3D" id="3.30.200.20">
    <property type="entry name" value="Phosphorylase Kinase, domain 1"/>
    <property type="match status" value="1"/>
</dbReference>
<evidence type="ECO:0000313" key="16">
    <source>
        <dbReference type="Proteomes" id="UP001314170"/>
    </source>
</evidence>
<evidence type="ECO:0000256" key="7">
    <source>
        <dbReference type="ARBA" id="ARBA00022989"/>
    </source>
</evidence>
<protein>
    <submittedName>
        <fullName evidence="15">Uncharacterized protein</fullName>
    </submittedName>
</protein>
<keyword evidence="6" id="KW-0067">ATP-binding</keyword>
<organism evidence="15 16">
    <name type="scientific">Dovyalis caffra</name>
    <dbReference type="NCBI Taxonomy" id="77055"/>
    <lineage>
        <taxon>Eukaryota</taxon>
        <taxon>Viridiplantae</taxon>
        <taxon>Streptophyta</taxon>
        <taxon>Embryophyta</taxon>
        <taxon>Tracheophyta</taxon>
        <taxon>Spermatophyta</taxon>
        <taxon>Magnoliopsida</taxon>
        <taxon>eudicotyledons</taxon>
        <taxon>Gunneridae</taxon>
        <taxon>Pentapetalae</taxon>
        <taxon>rosids</taxon>
        <taxon>fabids</taxon>
        <taxon>Malpighiales</taxon>
        <taxon>Salicaceae</taxon>
        <taxon>Flacourtieae</taxon>
        <taxon>Dovyalis</taxon>
    </lineage>
</organism>
<dbReference type="GO" id="GO:0051707">
    <property type="term" value="P:response to other organism"/>
    <property type="evidence" value="ECO:0007669"/>
    <property type="project" value="UniProtKB-ARBA"/>
</dbReference>
<evidence type="ECO:0000259" key="13">
    <source>
        <dbReference type="PROSITE" id="PS50011"/>
    </source>
</evidence>
<evidence type="ECO:0000256" key="1">
    <source>
        <dbReference type="ARBA" id="ARBA00004162"/>
    </source>
</evidence>
<dbReference type="GO" id="GO:0005886">
    <property type="term" value="C:plasma membrane"/>
    <property type="evidence" value="ECO:0007669"/>
    <property type="project" value="UniProtKB-SubCell"/>
</dbReference>
<sequence length="613" mass="67665">MVNFLLSLLTLSFLTSYVNAQQNYSKNSVLDCNANDDTGPSSAFLYTCNGQNQSCQAFLFFKPQPSFHSVPSISAITSANQEELARLNNVTRLSEFPTNIQVIVPVKCSCFGQYYQANTTIQVTATRGTYYVIAKDTYQGLSTCAALKHWNTHGEYHLLPGQQLQVPLRCACPTMNQIIRGTNYIVTYPLSTDDNIPDIADRFDVSIKSILDANGMAENPTLYPYTTILIPLPTQPTSSQTTIHSTPDISPTSALSPGNRRSKKKLYESAGLAAACSLLVLGIITAVLFLSCKKRRDKVCGSSSERKQVVPEDLRVEIASCEQVLKVFKFEEVRKATENFCSESKIKGSVYRGEFGGEILAVKKMGGDATKEVNILKRTNHFNLIKLEGVSENLGCFYLVLEYMGNGSLRECLSSKKFKETGNWTERIQIALDVANGLHYLHCFTEPPYVHQDIKSSNVLLNGNLRAKIANFSLARAATRETKGPASTKHIVGTRGYMAPEYVGEGRVTPKIDVYAFGVILLELITRKDAVFTQDGREILLSTAIVSIMENKNPETELDFYIDPDLKGSCGTDFALCLAKASVACLMKEPARRPSMEEVVAILLKIQANVQKS</sequence>
<feature type="domain" description="Protein kinase" evidence="13">
    <location>
        <begin position="319"/>
        <end position="610"/>
    </location>
</feature>
<keyword evidence="3 11" id="KW-0812">Transmembrane</keyword>
<keyword evidence="9" id="KW-1015">Disulfide bond</keyword>
<evidence type="ECO:0000256" key="2">
    <source>
        <dbReference type="ARBA" id="ARBA00022475"/>
    </source>
</evidence>
<dbReference type="FunFam" id="1.10.510.10:FF:000468">
    <property type="entry name" value="PTI1-like tyrosine-protein kinase 3"/>
    <property type="match status" value="1"/>
</dbReference>
<keyword evidence="16" id="KW-1185">Reference proteome</keyword>
<evidence type="ECO:0000256" key="12">
    <source>
        <dbReference type="SAM" id="SignalP"/>
    </source>
</evidence>
<dbReference type="InterPro" id="IPR056562">
    <property type="entry name" value="LysM2_CERK1_LYK3_4_5"/>
</dbReference>
<dbReference type="InterPro" id="IPR052611">
    <property type="entry name" value="Plant_RLK_LysM"/>
</dbReference>
<evidence type="ECO:0000256" key="6">
    <source>
        <dbReference type="ARBA" id="ARBA00022840"/>
    </source>
</evidence>
<dbReference type="Proteomes" id="UP001314170">
    <property type="component" value="Unassembled WGS sequence"/>
</dbReference>
<dbReference type="PANTHER" id="PTHR45927">
    <property type="entry name" value="LYSM-DOMAIN RECEPTOR-LIKE KINASE-RELATED"/>
    <property type="match status" value="1"/>
</dbReference>
<dbReference type="InterPro" id="IPR036779">
    <property type="entry name" value="LysM_dom_sf"/>
</dbReference>
<keyword evidence="8 11" id="KW-0472">Membrane</keyword>
<dbReference type="GO" id="GO:0004672">
    <property type="term" value="F:protein kinase activity"/>
    <property type="evidence" value="ECO:0007669"/>
    <property type="project" value="InterPro"/>
</dbReference>
<dbReference type="PROSITE" id="PS50011">
    <property type="entry name" value="PROTEIN_KINASE_DOM"/>
    <property type="match status" value="1"/>
</dbReference>
<dbReference type="Pfam" id="PF23473">
    <property type="entry name" value="LysM3_LYK4_5"/>
    <property type="match status" value="1"/>
</dbReference>
<dbReference type="InterPro" id="IPR056561">
    <property type="entry name" value="NFP_LYK_LysM1"/>
</dbReference>
<feature type="compositionally biased region" description="Low complexity" evidence="10">
    <location>
        <begin position="236"/>
        <end position="247"/>
    </location>
</feature>
<accession>A0AAV1SC00</accession>
<evidence type="ECO:0000259" key="14">
    <source>
        <dbReference type="PROSITE" id="PS51782"/>
    </source>
</evidence>
<feature type="domain" description="LysM" evidence="14">
    <location>
        <begin position="186"/>
        <end position="230"/>
    </location>
</feature>
<dbReference type="GO" id="GO:0005524">
    <property type="term" value="F:ATP binding"/>
    <property type="evidence" value="ECO:0007669"/>
    <property type="project" value="UniProtKB-KW"/>
</dbReference>
<comment type="caution">
    <text evidence="15">The sequence shown here is derived from an EMBL/GenBank/DDBJ whole genome shotgun (WGS) entry which is preliminary data.</text>
</comment>
<dbReference type="Gene3D" id="1.10.510.10">
    <property type="entry name" value="Transferase(Phosphotransferase) domain 1"/>
    <property type="match status" value="1"/>
</dbReference>
<keyword evidence="5" id="KW-0547">Nucleotide-binding</keyword>
<dbReference type="PROSITE" id="PS51782">
    <property type="entry name" value="LYSM"/>
    <property type="match status" value="1"/>
</dbReference>
<dbReference type="Gene3D" id="3.10.350.10">
    <property type="entry name" value="LysM domain"/>
    <property type="match status" value="1"/>
</dbReference>
<name>A0AAV1SC00_9ROSI</name>
<proteinExistence type="predicted"/>
<dbReference type="AlphaFoldDB" id="A0AAV1SC00"/>
<dbReference type="Pfam" id="PF23446">
    <property type="entry name" value="LysM1_NFP_LYK"/>
    <property type="match status" value="1"/>
</dbReference>
<feature type="transmembrane region" description="Helical" evidence="11">
    <location>
        <begin position="270"/>
        <end position="290"/>
    </location>
</feature>
<dbReference type="InterPro" id="IPR018392">
    <property type="entry name" value="LysM"/>
</dbReference>
<dbReference type="SMART" id="SM00220">
    <property type="entry name" value="S_TKc"/>
    <property type="match status" value="1"/>
</dbReference>
<evidence type="ECO:0000256" key="8">
    <source>
        <dbReference type="ARBA" id="ARBA00023136"/>
    </source>
</evidence>
<dbReference type="PROSITE" id="PS00108">
    <property type="entry name" value="PROTEIN_KINASE_ST"/>
    <property type="match status" value="1"/>
</dbReference>
<keyword evidence="7 11" id="KW-1133">Transmembrane helix</keyword>
<dbReference type="SUPFAM" id="SSF56112">
    <property type="entry name" value="Protein kinase-like (PK-like)"/>
    <property type="match status" value="1"/>
</dbReference>
<feature type="chain" id="PRO_5043852881" evidence="12">
    <location>
        <begin position="21"/>
        <end position="613"/>
    </location>
</feature>
<feature type="region of interest" description="Disordered" evidence="10">
    <location>
        <begin position="236"/>
        <end position="257"/>
    </location>
</feature>
<evidence type="ECO:0000256" key="4">
    <source>
        <dbReference type="ARBA" id="ARBA00022729"/>
    </source>
</evidence>
<dbReference type="Pfam" id="PF23472">
    <property type="entry name" value="LysM2_CERK1_LYK3_4_5"/>
    <property type="match status" value="1"/>
</dbReference>
<evidence type="ECO:0000313" key="15">
    <source>
        <dbReference type="EMBL" id="CAK7347662.1"/>
    </source>
</evidence>
<feature type="signal peptide" evidence="12">
    <location>
        <begin position="1"/>
        <end position="20"/>
    </location>
</feature>
<evidence type="ECO:0000256" key="11">
    <source>
        <dbReference type="SAM" id="Phobius"/>
    </source>
</evidence>